<dbReference type="PANTHER" id="PTHR42804:SF1">
    <property type="entry name" value="ALDEHYDE DEHYDROGENASE-RELATED"/>
    <property type="match status" value="1"/>
</dbReference>
<evidence type="ECO:0000313" key="6">
    <source>
        <dbReference type="EMBL" id="KAA9153999.1"/>
    </source>
</evidence>
<reference evidence="6" key="1">
    <citation type="submission" date="2019-09" db="EMBL/GenBank/DDBJ databases">
        <authorList>
            <person name="Teo W.F.A."/>
            <person name="Duangmal K."/>
        </authorList>
    </citation>
    <scope>NUCLEOTIDE SEQUENCE [LARGE SCALE GENOMIC DNA]</scope>
    <source>
        <strain evidence="6">K81G1</strain>
    </source>
</reference>
<dbReference type="Gene3D" id="3.40.309.10">
    <property type="entry name" value="Aldehyde Dehydrogenase, Chain A, domain 2"/>
    <property type="match status" value="1"/>
</dbReference>
<comment type="caution">
    <text evidence="6">The sequence shown here is derived from an EMBL/GenBank/DDBJ whole genome shotgun (WGS) entry which is preliminary data.</text>
</comment>
<dbReference type="InterPro" id="IPR016163">
    <property type="entry name" value="Ald_DH_C"/>
</dbReference>
<evidence type="ECO:0000259" key="5">
    <source>
        <dbReference type="Pfam" id="PF00171"/>
    </source>
</evidence>
<dbReference type="CDD" id="cd07139">
    <property type="entry name" value="ALDH_AldA-Rv0768"/>
    <property type="match status" value="1"/>
</dbReference>
<dbReference type="InterPro" id="IPR015590">
    <property type="entry name" value="Aldehyde_DH_dom"/>
</dbReference>
<dbReference type="Proteomes" id="UP000319769">
    <property type="component" value="Unassembled WGS sequence"/>
</dbReference>
<evidence type="ECO:0000256" key="2">
    <source>
        <dbReference type="ARBA" id="ARBA00023002"/>
    </source>
</evidence>
<sequence>MSSERVTLFVDGRWTGSSAAETVEVIEAATEQPLGAASVGTAQDVDSAVTAARRALEGPWGKATPEERAAIVARFADALKAQGRETSALVSRENGMPISLSRAVNGFAPAAIIGYYAGLVGDHGREETRPGFAGETLVRREPVGVVGAIVPWNYPQALAAMKLGPALAAGCTVVLKTSPEAALDAVAFADAAVAAELPPGVLNIVPGGRETGQALVDHRGVDKIAFTGSTAAGRAIAARCGELLRPVTLELGGKSAAIVLPDVDLDVFTRGLPEVSFVNNGQTCHACTRILAPASRYDEIVEAVTETARALRVGDPLDKQTAIGPLVSRAQRDRVLGYVEAGKGSGARLTTGGGVPAGQDTGWFVEPTVFADVDNSSVIAQEEIFGPVLSVIRYDGIDDAIRLANDSEYGLGGTVWTTDEEQGREIARQVESGTVGVNTYGIDTNAPFGGVKASGLGREMGPEGLAPYFSLKSIYTTVKSA</sequence>
<dbReference type="FunFam" id="3.40.605.10:FF:000007">
    <property type="entry name" value="NAD/NADP-dependent betaine aldehyde dehydrogenase"/>
    <property type="match status" value="1"/>
</dbReference>
<feature type="domain" description="Aldehyde dehydrogenase" evidence="5">
    <location>
        <begin position="14"/>
        <end position="474"/>
    </location>
</feature>
<dbReference type="AlphaFoldDB" id="A0A5N0UXE3"/>
<keyword evidence="2 4" id="KW-0560">Oxidoreductase</keyword>
<accession>A0A5N0UXE3</accession>
<dbReference type="OrthoDB" id="6882680at2"/>
<feature type="active site" evidence="3">
    <location>
        <position position="250"/>
    </location>
</feature>
<evidence type="ECO:0000313" key="7">
    <source>
        <dbReference type="Proteomes" id="UP000319769"/>
    </source>
</evidence>
<dbReference type="EMBL" id="VMNW02000070">
    <property type="protein sequence ID" value="KAA9153999.1"/>
    <property type="molecule type" value="Genomic_DNA"/>
</dbReference>
<dbReference type="Gene3D" id="3.40.605.10">
    <property type="entry name" value="Aldehyde Dehydrogenase, Chain A, domain 1"/>
    <property type="match status" value="1"/>
</dbReference>
<name>A0A5N0UXE3_9PSEU</name>
<evidence type="ECO:0000256" key="4">
    <source>
        <dbReference type="RuleBase" id="RU003345"/>
    </source>
</evidence>
<evidence type="ECO:0000256" key="3">
    <source>
        <dbReference type="PROSITE-ProRule" id="PRU10007"/>
    </source>
</evidence>
<dbReference type="SUPFAM" id="SSF53720">
    <property type="entry name" value="ALDH-like"/>
    <property type="match status" value="1"/>
</dbReference>
<dbReference type="InterPro" id="IPR016162">
    <property type="entry name" value="Ald_DH_N"/>
</dbReference>
<dbReference type="PANTHER" id="PTHR42804">
    <property type="entry name" value="ALDEHYDE DEHYDROGENASE"/>
    <property type="match status" value="1"/>
</dbReference>
<dbReference type="FunFam" id="3.40.309.10:FF:000009">
    <property type="entry name" value="Aldehyde dehydrogenase A"/>
    <property type="match status" value="1"/>
</dbReference>
<protein>
    <submittedName>
        <fullName evidence="6">Aldehyde dehydrogenase</fullName>
    </submittedName>
</protein>
<evidence type="ECO:0000256" key="1">
    <source>
        <dbReference type="ARBA" id="ARBA00009986"/>
    </source>
</evidence>
<dbReference type="GO" id="GO:0016620">
    <property type="term" value="F:oxidoreductase activity, acting on the aldehyde or oxo group of donors, NAD or NADP as acceptor"/>
    <property type="evidence" value="ECO:0007669"/>
    <property type="project" value="InterPro"/>
</dbReference>
<comment type="similarity">
    <text evidence="1 4">Belongs to the aldehyde dehydrogenase family.</text>
</comment>
<proteinExistence type="inferred from homology"/>
<keyword evidence="7" id="KW-1185">Reference proteome</keyword>
<organism evidence="6 7">
    <name type="scientific">Amycolatopsis acidicola</name>
    <dbReference type="NCBI Taxonomy" id="2596893"/>
    <lineage>
        <taxon>Bacteria</taxon>
        <taxon>Bacillati</taxon>
        <taxon>Actinomycetota</taxon>
        <taxon>Actinomycetes</taxon>
        <taxon>Pseudonocardiales</taxon>
        <taxon>Pseudonocardiaceae</taxon>
        <taxon>Amycolatopsis</taxon>
    </lineage>
</organism>
<dbReference type="InterPro" id="IPR016161">
    <property type="entry name" value="Ald_DH/histidinol_DH"/>
</dbReference>
<gene>
    <name evidence="6" type="ORF">FPZ12_033285</name>
</gene>
<dbReference type="InterPro" id="IPR029510">
    <property type="entry name" value="Ald_DH_CS_GLU"/>
</dbReference>
<dbReference type="Pfam" id="PF00171">
    <property type="entry name" value="Aldedh"/>
    <property type="match status" value="1"/>
</dbReference>
<dbReference type="PROSITE" id="PS00687">
    <property type="entry name" value="ALDEHYDE_DEHYDR_GLU"/>
    <property type="match status" value="1"/>
</dbReference>
<dbReference type="RefSeq" id="WP_144749977.1">
    <property type="nucleotide sequence ID" value="NZ_VMNW02000070.1"/>
</dbReference>